<gene>
    <name evidence="1" type="ORF">GQF01_15460</name>
</gene>
<accession>A0A6L8V2L9</accession>
<dbReference type="SUPFAM" id="SSF51445">
    <property type="entry name" value="(Trans)glycosidases"/>
    <property type="match status" value="1"/>
</dbReference>
<sequence length="614" mass="71538">MILSDKVMNIITIKNDKMGFAIKHDGRLMLHQVFHNAIHQRAELTSEEAELFTMELEGGHMLPCSQWLITGIESGGDQTEELVSVSLSIQCGQDELMAKVIFLHQLEDQSIRYLIQLSAKWDESGPKEVYLHMPFLANLRLDEEHPNHYYFPSNPQSKRDGSSIMQMHVEFTMPLGIFHPNQLHGFSLEFPNLNEYWFIWVQNRNMELKQMASLTELKQHRLLLRPDPSLADVMEIKFSAIERGWVEFFNNWRQNARKPISFKEYERPELKWYNDTFLQHFTYIFSKEVYDFEKNQIDVERLLQQGEAFGGYDSVLLWHQYPRLGVDSRNQWEFFGEFPGGMPGLKNTVEQFHQRGVKVFLPFKPWDIGFDESVKQSTLSIVEIVRETDIDGVFLDTMDSVPDSFRDAVHEIKPDFVFCSEGRPKKKHQIEIITGSWNQFKNKESMPETDIFRYVMTEHFSPIISRWHVGIRKDLLIKRAIFNGTGILVWQDVFGSWLPYNKLQQAAIKKWKTIWREHKANYQSSGPVPLYPTLQSGLYCNAFPADDGRSIIYTVYNDTDEEILGDLLTCTSSEITSIAELWDDLPVHVEQLEGYDLIRGTVKSKQLSIIKVGL</sequence>
<dbReference type="InterPro" id="IPR017853">
    <property type="entry name" value="GH"/>
</dbReference>
<dbReference type="Proteomes" id="UP000481087">
    <property type="component" value="Unassembled WGS sequence"/>
</dbReference>
<dbReference type="EMBL" id="WTUZ01000020">
    <property type="protein sequence ID" value="MZQ83509.1"/>
    <property type="molecule type" value="Genomic_DNA"/>
</dbReference>
<comment type="caution">
    <text evidence="1">The sequence shown here is derived from an EMBL/GenBank/DDBJ whole genome shotgun (WGS) entry which is preliminary data.</text>
</comment>
<protein>
    <submittedName>
        <fullName evidence="1">Uncharacterized protein</fullName>
    </submittedName>
</protein>
<dbReference type="Gene3D" id="3.20.20.80">
    <property type="entry name" value="Glycosidases"/>
    <property type="match status" value="1"/>
</dbReference>
<proteinExistence type="predicted"/>
<dbReference type="AlphaFoldDB" id="A0A6L8V2L9"/>
<keyword evidence="2" id="KW-1185">Reference proteome</keyword>
<dbReference type="RefSeq" id="WP_161407674.1">
    <property type="nucleotide sequence ID" value="NZ_WTUZ01000020.1"/>
</dbReference>
<organism evidence="1 2">
    <name type="scientific">Paenibacillus silvestris</name>
    <dbReference type="NCBI Taxonomy" id="2606219"/>
    <lineage>
        <taxon>Bacteria</taxon>
        <taxon>Bacillati</taxon>
        <taxon>Bacillota</taxon>
        <taxon>Bacilli</taxon>
        <taxon>Bacillales</taxon>
        <taxon>Paenibacillaceae</taxon>
        <taxon>Paenibacillus</taxon>
    </lineage>
</organism>
<evidence type="ECO:0000313" key="1">
    <source>
        <dbReference type="EMBL" id="MZQ83509.1"/>
    </source>
</evidence>
<evidence type="ECO:0000313" key="2">
    <source>
        <dbReference type="Proteomes" id="UP000481087"/>
    </source>
</evidence>
<reference evidence="1 2" key="1">
    <citation type="submission" date="2019-12" db="EMBL/GenBank/DDBJ databases">
        <title>Paenibacillus sp. nov. sp. isolated from soil.</title>
        <authorList>
            <person name="Kim J."/>
            <person name="Jeong S.E."/>
            <person name="Jung H.S."/>
            <person name="Jeon C.O."/>
        </authorList>
    </citation>
    <scope>NUCLEOTIDE SEQUENCE [LARGE SCALE GENOMIC DNA]</scope>
    <source>
        <strain evidence="1 2">5J-6</strain>
    </source>
</reference>
<name>A0A6L8V2L9_9BACL</name>